<dbReference type="Proteomes" id="UP000807353">
    <property type="component" value="Unassembled WGS sequence"/>
</dbReference>
<gene>
    <name evidence="2" type="ORF">BDZ94DRAFT_1303233</name>
</gene>
<feature type="signal peptide" evidence="1">
    <location>
        <begin position="1"/>
        <end position="27"/>
    </location>
</feature>
<feature type="chain" id="PRO_5040288321" evidence="1">
    <location>
        <begin position="28"/>
        <end position="181"/>
    </location>
</feature>
<keyword evidence="3" id="KW-1185">Reference proteome</keyword>
<sequence length="181" mass="19619">MARLTLFFISLFALFFLCARLVPTVGASTLDDPPIADIINTLEADGLISHIHITISVYDFKLDTLVNNRVTLDFDAKNPVATELTLDRATVTGTLNDTVWVTFDQHFNQPVVVPSLNTTNSGPIPNASLTQGAIPFLDIIPLGILDLNADLFLHAGSMDIPIQITGLKQTSVPTTYDLLLG</sequence>
<organism evidence="2 3">
    <name type="scientific">Collybia nuda</name>
    <dbReference type="NCBI Taxonomy" id="64659"/>
    <lineage>
        <taxon>Eukaryota</taxon>
        <taxon>Fungi</taxon>
        <taxon>Dikarya</taxon>
        <taxon>Basidiomycota</taxon>
        <taxon>Agaricomycotina</taxon>
        <taxon>Agaricomycetes</taxon>
        <taxon>Agaricomycetidae</taxon>
        <taxon>Agaricales</taxon>
        <taxon>Tricholomatineae</taxon>
        <taxon>Clitocybaceae</taxon>
        <taxon>Collybia</taxon>
    </lineage>
</organism>
<evidence type="ECO:0000313" key="2">
    <source>
        <dbReference type="EMBL" id="KAF9469523.1"/>
    </source>
</evidence>
<accession>A0A9P6CRE6</accession>
<dbReference type="OrthoDB" id="3251634at2759"/>
<evidence type="ECO:0000313" key="3">
    <source>
        <dbReference type="Proteomes" id="UP000807353"/>
    </source>
</evidence>
<protein>
    <submittedName>
        <fullName evidence="2">Uncharacterized protein</fullName>
    </submittedName>
</protein>
<dbReference type="AlphaFoldDB" id="A0A9P6CRE6"/>
<dbReference type="EMBL" id="MU150229">
    <property type="protein sequence ID" value="KAF9469523.1"/>
    <property type="molecule type" value="Genomic_DNA"/>
</dbReference>
<evidence type="ECO:0000256" key="1">
    <source>
        <dbReference type="SAM" id="SignalP"/>
    </source>
</evidence>
<reference evidence="2" key="1">
    <citation type="submission" date="2020-11" db="EMBL/GenBank/DDBJ databases">
        <authorList>
            <consortium name="DOE Joint Genome Institute"/>
            <person name="Ahrendt S."/>
            <person name="Riley R."/>
            <person name="Andreopoulos W."/>
            <person name="Labutti K."/>
            <person name="Pangilinan J."/>
            <person name="Ruiz-Duenas F.J."/>
            <person name="Barrasa J.M."/>
            <person name="Sanchez-Garcia M."/>
            <person name="Camarero S."/>
            <person name="Miyauchi S."/>
            <person name="Serrano A."/>
            <person name="Linde D."/>
            <person name="Babiker R."/>
            <person name="Drula E."/>
            <person name="Ayuso-Fernandez I."/>
            <person name="Pacheco R."/>
            <person name="Padilla G."/>
            <person name="Ferreira P."/>
            <person name="Barriuso J."/>
            <person name="Kellner H."/>
            <person name="Castanera R."/>
            <person name="Alfaro M."/>
            <person name="Ramirez L."/>
            <person name="Pisabarro A.G."/>
            <person name="Kuo A."/>
            <person name="Tritt A."/>
            <person name="Lipzen A."/>
            <person name="He G."/>
            <person name="Yan M."/>
            <person name="Ng V."/>
            <person name="Cullen D."/>
            <person name="Martin F."/>
            <person name="Rosso M.-N."/>
            <person name="Henrissat B."/>
            <person name="Hibbett D."/>
            <person name="Martinez A.T."/>
            <person name="Grigoriev I.V."/>
        </authorList>
    </citation>
    <scope>NUCLEOTIDE SEQUENCE</scope>
    <source>
        <strain evidence="2">CBS 247.69</strain>
    </source>
</reference>
<keyword evidence="1" id="KW-0732">Signal</keyword>
<name>A0A9P6CRE6_9AGAR</name>
<comment type="caution">
    <text evidence="2">The sequence shown here is derived from an EMBL/GenBank/DDBJ whole genome shotgun (WGS) entry which is preliminary data.</text>
</comment>
<proteinExistence type="predicted"/>